<accession>A0A6C0CLR4</accession>
<organism evidence="1">
    <name type="scientific">viral metagenome</name>
    <dbReference type="NCBI Taxonomy" id="1070528"/>
    <lineage>
        <taxon>unclassified sequences</taxon>
        <taxon>metagenomes</taxon>
        <taxon>organismal metagenomes</taxon>
    </lineage>
</organism>
<reference evidence="1" key="1">
    <citation type="journal article" date="2020" name="Nature">
        <title>Giant virus diversity and host interactions through global metagenomics.</title>
        <authorList>
            <person name="Schulz F."/>
            <person name="Roux S."/>
            <person name="Paez-Espino D."/>
            <person name="Jungbluth S."/>
            <person name="Walsh D.A."/>
            <person name="Denef V.J."/>
            <person name="McMahon K.D."/>
            <person name="Konstantinidis K.T."/>
            <person name="Eloe-Fadrosh E.A."/>
            <person name="Kyrpides N.C."/>
            <person name="Woyke T."/>
        </authorList>
    </citation>
    <scope>NUCLEOTIDE SEQUENCE</scope>
    <source>
        <strain evidence="1">GVMAG-M-3300021343-4</strain>
    </source>
</reference>
<sequence>MYFPDIFESEDKWVTWKFSESPPMSEYKGMKNATITFSNMASEDGWYYYMAAYIEGMGVKDGYYLWRTSHKPGKAFGFATFSNNAHKFSLILQAEKWNTPGTNGRTYTFQMFDIGETERYQIYSDQPNAVLNGFLS</sequence>
<name>A0A6C0CLR4_9ZZZZ</name>
<proteinExistence type="predicted"/>
<protein>
    <submittedName>
        <fullName evidence="1">Uncharacterized protein</fullName>
    </submittedName>
</protein>
<evidence type="ECO:0000313" key="1">
    <source>
        <dbReference type="EMBL" id="QHT04594.1"/>
    </source>
</evidence>
<dbReference type="AlphaFoldDB" id="A0A6C0CLR4"/>
<dbReference type="EMBL" id="MN739435">
    <property type="protein sequence ID" value="QHT04594.1"/>
    <property type="molecule type" value="Genomic_DNA"/>
</dbReference>